<dbReference type="AlphaFoldDB" id="A0A916XC93"/>
<dbReference type="RefSeq" id="WP_188608861.1">
    <property type="nucleotide sequence ID" value="NZ_BMGG01000003.1"/>
</dbReference>
<dbReference type="PRINTS" id="PR00455">
    <property type="entry name" value="HTHTETR"/>
</dbReference>
<feature type="domain" description="HTH tetR-type" evidence="5">
    <location>
        <begin position="15"/>
        <end position="75"/>
    </location>
</feature>
<dbReference type="Pfam" id="PF21351">
    <property type="entry name" value="TetR_C_41"/>
    <property type="match status" value="1"/>
</dbReference>
<evidence type="ECO:0000256" key="3">
    <source>
        <dbReference type="ARBA" id="ARBA00023163"/>
    </source>
</evidence>
<evidence type="ECO:0000256" key="4">
    <source>
        <dbReference type="PROSITE-ProRule" id="PRU00335"/>
    </source>
</evidence>
<dbReference type="FunFam" id="1.10.10.60:FF:000141">
    <property type="entry name" value="TetR family transcriptional regulator"/>
    <property type="match status" value="1"/>
</dbReference>
<reference evidence="6" key="1">
    <citation type="journal article" date="2014" name="Int. J. Syst. Evol. Microbiol.">
        <title>Complete genome sequence of Corynebacterium casei LMG S-19264T (=DSM 44701T), isolated from a smear-ripened cheese.</title>
        <authorList>
            <consortium name="US DOE Joint Genome Institute (JGI-PGF)"/>
            <person name="Walter F."/>
            <person name="Albersmeier A."/>
            <person name="Kalinowski J."/>
            <person name="Ruckert C."/>
        </authorList>
    </citation>
    <scope>NUCLEOTIDE SEQUENCE</scope>
    <source>
        <strain evidence="6">CGMCC 1.12919</strain>
    </source>
</reference>
<organism evidence="6 7">
    <name type="scientific">Chelatococcus reniformis</name>
    <dbReference type="NCBI Taxonomy" id="1494448"/>
    <lineage>
        <taxon>Bacteria</taxon>
        <taxon>Pseudomonadati</taxon>
        <taxon>Pseudomonadota</taxon>
        <taxon>Alphaproteobacteria</taxon>
        <taxon>Hyphomicrobiales</taxon>
        <taxon>Chelatococcaceae</taxon>
        <taxon>Chelatococcus</taxon>
    </lineage>
</organism>
<dbReference type="PROSITE" id="PS01081">
    <property type="entry name" value="HTH_TETR_1"/>
    <property type="match status" value="1"/>
</dbReference>
<dbReference type="Proteomes" id="UP000637002">
    <property type="component" value="Unassembled WGS sequence"/>
</dbReference>
<sequence length="197" mass="20264">MQERLRPRPNRERSDATRAALVAAARALFVEKGYAGTSTPEIVAAAGVTRGALYHHFEDKRALFRAVANQEAIAVADAIETAAAADSPAGDAMLAGSVAYLEAMTVPGRTRLLLTDGPAVLGAAEVSDLDDANAARTLREGLEAAAAESGASDLPIQALVVLLSAAFDRAAIAIEAGGNPAEFKAAMQQLIRAATIA</sequence>
<dbReference type="Gene3D" id="1.10.357.10">
    <property type="entry name" value="Tetracycline Repressor, domain 2"/>
    <property type="match status" value="1"/>
</dbReference>
<dbReference type="SUPFAM" id="SSF46689">
    <property type="entry name" value="Homeodomain-like"/>
    <property type="match status" value="1"/>
</dbReference>
<accession>A0A916XC93</accession>
<dbReference type="PANTHER" id="PTHR30055:SF234">
    <property type="entry name" value="HTH-TYPE TRANSCRIPTIONAL REGULATOR BETI"/>
    <property type="match status" value="1"/>
</dbReference>
<evidence type="ECO:0000313" key="7">
    <source>
        <dbReference type="Proteomes" id="UP000637002"/>
    </source>
</evidence>
<name>A0A916XC93_9HYPH</name>
<dbReference type="InterPro" id="IPR050109">
    <property type="entry name" value="HTH-type_TetR-like_transc_reg"/>
</dbReference>
<dbReference type="PROSITE" id="PS50977">
    <property type="entry name" value="HTH_TETR_2"/>
    <property type="match status" value="1"/>
</dbReference>
<dbReference type="EMBL" id="BMGG01000003">
    <property type="protein sequence ID" value="GGC59994.1"/>
    <property type="molecule type" value="Genomic_DNA"/>
</dbReference>
<dbReference type="InterPro" id="IPR023772">
    <property type="entry name" value="DNA-bd_HTH_TetR-type_CS"/>
</dbReference>
<evidence type="ECO:0000256" key="2">
    <source>
        <dbReference type="ARBA" id="ARBA00023125"/>
    </source>
</evidence>
<dbReference type="GO" id="GO:0000976">
    <property type="term" value="F:transcription cis-regulatory region binding"/>
    <property type="evidence" value="ECO:0007669"/>
    <property type="project" value="TreeGrafter"/>
</dbReference>
<dbReference type="InterPro" id="IPR009057">
    <property type="entry name" value="Homeodomain-like_sf"/>
</dbReference>
<keyword evidence="3" id="KW-0804">Transcription</keyword>
<evidence type="ECO:0000259" key="5">
    <source>
        <dbReference type="PROSITE" id="PS50977"/>
    </source>
</evidence>
<evidence type="ECO:0000256" key="1">
    <source>
        <dbReference type="ARBA" id="ARBA00023015"/>
    </source>
</evidence>
<keyword evidence="7" id="KW-1185">Reference proteome</keyword>
<keyword evidence="2 4" id="KW-0238">DNA-binding</keyword>
<evidence type="ECO:0000313" key="6">
    <source>
        <dbReference type="EMBL" id="GGC59994.1"/>
    </source>
</evidence>
<proteinExistence type="predicted"/>
<dbReference type="InterPro" id="IPR049484">
    <property type="entry name" value="Rv0078-like_C"/>
</dbReference>
<feature type="DNA-binding region" description="H-T-H motif" evidence="4">
    <location>
        <begin position="38"/>
        <end position="57"/>
    </location>
</feature>
<dbReference type="GO" id="GO:0003700">
    <property type="term" value="F:DNA-binding transcription factor activity"/>
    <property type="evidence" value="ECO:0007669"/>
    <property type="project" value="TreeGrafter"/>
</dbReference>
<reference evidence="6" key="2">
    <citation type="submission" date="2020-09" db="EMBL/GenBank/DDBJ databases">
        <authorList>
            <person name="Sun Q."/>
            <person name="Zhou Y."/>
        </authorList>
    </citation>
    <scope>NUCLEOTIDE SEQUENCE</scope>
    <source>
        <strain evidence="6">CGMCC 1.12919</strain>
    </source>
</reference>
<gene>
    <name evidence="6" type="ORF">GCM10010994_18340</name>
</gene>
<keyword evidence="1" id="KW-0805">Transcription regulation</keyword>
<dbReference type="Pfam" id="PF00440">
    <property type="entry name" value="TetR_N"/>
    <property type="match status" value="1"/>
</dbReference>
<comment type="caution">
    <text evidence="6">The sequence shown here is derived from an EMBL/GenBank/DDBJ whole genome shotgun (WGS) entry which is preliminary data.</text>
</comment>
<dbReference type="InterPro" id="IPR001647">
    <property type="entry name" value="HTH_TetR"/>
</dbReference>
<dbReference type="PANTHER" id="PTHR30055">
    <property type="entry name" value="HTH-TYPE TRANSCRIPTIONAL REGULATOR RUTR"/>
    <property type="match status" value="1"/>
</dbReference>
<protein>
    <submittedName>
        <fullName evidence="6">TetR family transcriptional regulator</fullName>
    </submittedName>
</protein>